<evidence type="ECO:0000259" key="2">
    <source>
        <dbReference type="Pfam" id="PF07885"/>
    </source>
</evidence>
<dbReference type="Gene3D" id="1.10.287.70">
    <property type="match status" value="1"/>
</dbReference>
<dbReference type="AlphaFoldDB" id="A0A4R7FP71"/>
<feature type="transmembrane region" description="Helical" evidence="1">
    <location>
        <begin position="48"/>
        <end position="69"/>
    </location>
</feature>
<keyword evidence="4" id="KW-1185">Reference proteome</keyword>
<keyword evidence="1" id="KW-1133">Transmembrane helix</keyword>
<accession>A0A4R7FP71</accession>
<dbReference type="Proteomes" id="UP000295344">
    <property type="component" value="Unassembled WGS sequence"/>
</dbReference>
<comment type="caution">
    <text evidence="3">The sequence shown here is derived from an EMBL/GenBank/DDBJ whole genome shotgun (WGS) entry which is preliminary data.</text>
</comment>
<dbReference type="RefSeq" id="WP_133763807.1">
    <property type="nucleotide sequence ID" value="NZ_BAAARP010000001.1"/>
</dbReference>
<keyword evidence="1" id="KW-0472">Membrane</keyword>
<name>A0A4R7FP71_9MICO</name>
<feature type="transmembrane region" description="Helical" evidence="1">
    <location>
        <begin position="117"/>
        <end position="136"/>
    </location>
</feature>
<feature type="transmembrane region" description="Helical" evidence="1">
    <location>
        <begin position="75"/>
        <end position="96"/>
    </location>
</feature>
<dbReference type="InterPro" id="IPR013099">
    <property type="entry name" value="K_chnl_dom"/>
</dbReference>
<reference evidence="3 4" key="1">
    <citation type="submission" date="2019-03" db="EMBL/GenBank/DDBJ databases">
        <title>Genomic Encyclopedia of Archaeal and Bacterial Type Strains, Phase II (KMG-II): from individual species to whole genera.</title>
        <authorList>
            <person name="Goeker M."/>
        </authorList>
    </citation>
    <scope>NUCLEOTIDE SEQUENCE [LARGE SCALE GENOMIC DNA]</scope>
    <source>
        <strain evidence="3 4">DSM 24782</strain>
    </source>
</reference>
<dbReference type="EMBL" id="SOAM01000001">
    <property type="protein sequence ID" value="TDS79535.1"/>
    <property type="molecule type" value="Genomic_DNA"/>
</dbReference>
<evidence type="ECO:0000313" key="3">
    <source>
        <dbReference type="EMBL" id="TDS79535.1"/>
    </source>
</evidence>
<organism evidence="3 4">
    <name type="scientific">Amnibacterium kyonggiense</name>
    <dbReference type="NCBI Taxonomy" id="595671"/>
    <lineage>
        <taxon>Bacteria</taxon>
        <taxon>Bacillati</taxon>
        <taxon>Actinomycetota</taxon>
        <taxon>Actinomycetes</taxon>
        <taxon>Micrococcales</taxon>
        <taxon>Microbacteriaceae</taxon>
        <taxon>Amnibacterium</taxon>
    </lineage>
</organism>
<dbReference type="OrthoDB" id="9799090at2"/>
<gene>
    <name evidence="3" type="ORF">CLV52_0066</name>
</gene>
<proteinExistence type="predicted"/>
<dbReference type="SUPFAM" id="SSF81324">
    <property type="entry name" value="Voltage-gated potassium channels"/>
    <property type="match status" value="1"/>
</dbReference>
<feature type="transmembrane region" description="Helical" evidence="1">
    <location>
        <begin position="16"/>
        <end position="36"/>
    </location>
</feature>
<keyword evidence="1" id="KW-0812">Transmembrane</keyword>
<sequence>MRTTSGPDPVVRRRTAVDAAGTLVVVVGLVTVYALLPLQGPFDTRSAIGLVAGIAAVALLLAWQVRTIVRSATPVLRALEAAAVSLTAFLLLFASADQVLADGDARAFTEPLSRLDALYFVVTVFATVGFGDIAPVSAAARVIAMVQMIGDLVLIGIGARALLTAVERGRRRPGGAARPPE</sequence>
<feature type="domain" description="Potassium channel" evidence="2">
    <location>
        <begin position="100"/>
        <end position="166"/>
    </location>
</feature>
<protein>
    <submittedName>
        <fullName evidence="3">Ion channel</fullName>
    </submittedName>
</protein>
<evidence type="ECO:0000256" key="1">
    <source>
        <dbReference type="SAM" id="Phobius"/>
    </source>
</evidence>
<dbReference type="Pfam" id="PF07885">
    <property type="entry name" value="Ion_trans_2"/>
    <property type="match status" value="1"/>
</dbReference>
<evidence type="ECO:0000313" key="4">
    <source>
        <dbReference type="Proteomes" id="UP000295344"/>
    </source>
</evidence>